<reference evidence="2 3" key="1">
    <citation type="submission" date="2019-03" db="EMBL/GenBank/DDBJ databases">
        <title>Draft genome sequences of novel Actinobacteria.</title>
        <authorList>
            <person name="Sahin N."/>
            <person name="Ay H."/>
            <person name="Saygin H."/>
        </authorList>
    </citation>
    <scope>NUCLEOTIDE SEQUENCE [LARGE SCALE GENOMIC DNA]</scope>
    <source>
        <strain evidence="2 3">DSM 45347</strain>
    </source>
</reference>
<protein>
    <submittedName>
        <fullName evidence="2">Uncharacterized protein</fullName>
    </submittedName>
</protein>
<evidence type="ECO:0000313" key="3">
    <source>
        <dbReference type="Proteomes" id="UP000295431"/>
    </source>
</evidence>
<accession>A0A4R4P416</accession>
<evidence type="ECO:0000313" key="2">
    <source>
        <dbReference type="EMBL" id="TDC17131.1"/>
    </source>
</evidence>
<organism evidence="2 3">
    <name type="scientific">Actinomadura bangladeshensis</name>
    <dbReference type="NCBI Taxonomy" id="453573"/>
    <lineage>
        <taxon>Bacteria</taxon>
        <taxon>Bacillati</taxon>
        <taxon>Actinomycetota</taxon>
        <taxon>Actinomycetes</taxon>
        <taxon>Streptosporangiales</taxon>
        <taxon>Thermomonosporaceae</taxon>
        <taxon>Actinomadura</taxon>
    </lineage>
</organism>
<dbReference type="OrthoDB" id="3385334at2"/>
<gene>
    <name evidence="2" type="ORF">E1284_10305</name>
</gene>
<dbReference type="Proteomes" id="UP000295431">
    <property type="component" value="Unassembled WGS sequence"/>
</dbReference>
<name>A0A4R4P416_9ACTN</name>
<feature type="region of interest" description="Disordered" evidence="1">
    <location>
        <begin position="115"/>
        <end position="138"/>
    </location>
</feature>
<keyword evidence="3" id="KW-1185">Reference proteome</keyword>
<dbReference type="EMBL" id="SMJW01000038">
    <property type="protein sequence ID" value="TDC17131.1"/>
    <property type="molecule type" value="Genomic_DNA"/>
</dbReference>
<proteinExistence type="predicted"/>
<dbReference type="RefSeq" id="WP_131938799.1">
    <property type="nucleotide sequence ID" value="NZ_SMJW01000038.1"/>
</dbReference>
<dbReference type="AlphaFoldDB" id="A0A4R4P416"/>
<evidence type="ECO:0000256" key="1">
    <source>
        <dbReference type="SAM" id="MobiDB-lite"/>
    </source>
</evidence>
<comment type="caution">
    <text evidence="2">The sequence shown here is derived from an EMBL/GenBank/DDBJ whole genome shotgun (WGS) entry which is preliminary data.</text>
</comment>
<sequence>MEDLLAWAIALSAVVAAAAAGYWFYAARPVRTGAPEQARRAELALREDRRAAARAAASLGRLTERRAGEARFELLKQKHRESVAIADKWYAHKHDALRTRRRVAAGLARISRRERRLAGAPGAGAGRGGAAPARRRGARAEARRLRRLIDDMDAVLRSLDEEIRLGAANLRDHNARTRRLKEHIRDDCGAEGRLWYARLEARTRRRLASGTPKPSRRGGR</sequence>